<gene>
    <name evidence="1" type="ORF">ACEZ3G_01150</name>
</gene>
<dbReference type="Proteomes" id="UP001595191">
    <property type="component" value="Unassembled WGS sequence"/>
</dbReference>
<sequence>MILEADNIELNFEGRRILNGIYLKAEIGKVTGILGRNGSGKTCLLRIIFGDLMAKYKNIRIDGQYQSGHLFRTHTTSYLPQHQLLPGDLQIEKAFSWFNVSWQTFTALFETFKTYSNTRVNELSSGEIRIIETYLILMTDKKIILLDEPFSFIAPIYIEKFKQLISAIKKNALIIITDHFYRDILEVSDNVYFLKNGNSKPIRSKKDLESEGYLNSSSEER</sequence>
<evidence type="ECO:0000313" key="1">
    <source>
        <dbReference type="EMBL" id="MFH6602067.1"/>
    </source>
</evidence>
<organism evidence="1 2">
    <name type="scientific">Meishania litoralis</name>
    <dbReference type="NCBI Taxonomy" id="3434685"/>
    <lineage>
        <taxon>Bacteria</taxon>
        <taxon>Pseudomonadati</taxon>
        <taxon>Bacteroidota</taxon>
        <taxon>Flavobacteriia</taxon>
        <taxon>Flavobacteriales</taxon>
        <taxon>Flavobacteriaceae</taxon>
        <taxon>Meishania</taxon>
    </lineage>
</organism>
<dbReference type="EMBL" id="JBHFPV010000001">
    <property type="protein sequence ID" value="MFH6602067.1"/>
    <property type="molecule type" value="Genomic_DNA"/>
</dbReference>
<keyword evidence="1" id="KW-0067">ATP-binding</keyword>
<reference evidence="1" key="1">
    <citation type="submission" date="2024-09" db="EMBL/GenBank/DDBJ databases">
        <authorList>
            <person name="Liu J."/>
        </authorList>
    </citation>
    <scope>NUCLEOTIDE SEQUENCE</scope>
    <source>
        <strain evidence="1">NBU2967</strain>
    </source>
</reference>
<keyword evidence="1" id="KW-0547">Nucleotide-binding</keyword>
<accession>A0ACC7LKE3</accession>
<protein>
    <submittedName>
        <fullName evidence="1">ATP-binding cassette domain-containing protein</fullName>
    </submittedName>
</protein>
<proteinExistence type="predicted"/>
<keyword evidence="2" id="KW-1185">Reference proteome</keyword>
<name>A0ACC7LKE3_9FLAO</name>
<comment type="caution">
    <text evidence="1">The sequence shown here is derived from an EMBL/GenBank/DDBJ whole genome shotgun (WGS) entry which is preliminary data.</text>
</comment>
<evidence type="ECO:0000313" key="2">
    <source>
        <dbReference type="Proteomes" id="UP001595191"/>
    </source>
</evidence>